<evidence type="ECO:0000256" key="3">
    <source>
        <dbReference type="ARBA" id="ARBA00011209"/>
    </source>
</evidence>
<accession>A0ABT7V8R0</accession>
<dbReference type="SUPFAM" id="SSF55681">
    <property type="entry name" value="Class II aaRS and biotin synthetases"/>
    <property type="match status" value="1"/>
</dbReference>
<evidence type="ECO:0000256" key="4">
    <source>
        <dbReference type="ARBA" id="ARBA00022490"/>
    </source>
</evidence>
<evidence type="ECO:0000256" key="8">
    <source>
        <dbReference type="ARBA" id="ARBA00022741"/>
    </source>
</evidence>
<evidence type="ECO:0000256" key="14">
    <source>
        <dbReference type="ARBA" id="ARBA00049255"/>
    </source>
</evidence>
<feature type="binding site" evidence="15">
    <location>
        <position position="477"/>
    </location>
    <ligand>
        <name>Mg(2+)</name>
        <dbReference type="ChEBI" id="CHEBI:18420"/>
        <note>shared with alpha subunit</note>
    </ligand>
</feature>
<dbReference type="SUPFAM" id="SSF56037">
    <property type="entry name" value="PheT/TilS domain"/>
    <property type="match status" value="1"/>
</dbReference>
<keyword evidence="4 15" id="KW-0963">Cytoplasm</keyword>
<evidence type="ECO:0000256" key="1">
    <source>
        <dbReference type="ARBA" id="ARBA00004496"/>
    </source>
</evidence>
<dbReference type="EMBL" id="JAUDDZ010000005">
    <property type="protein sequence ID" value="MDM8274886.1"/>
    <property type="molecule type" value="Genomic_DNA"/>
</dbReference>
<keyword evidence="5 16" id="KW-0820">tRNA-binding</keyword>
<comment type="similarity">
    <text evidence="2 15">Belongs to the phenylalanyl-tRNA synthetase beta subunit family. Type 1 subfamily.</text>
</comment>
<gene>
    <name evidence="15 20" type="primary">pheT</name>
    <name evidence="20" type="ORF">QUW28_05150</name>
</gene>
<dbReference type="SUPFAM" id="SSF54991">
    <property type="entry name" value="Anticodon-binding domain of PheRS"/>
    <property type="match status" value="1"/>
</dbReference>
<evidence type="ECO:0000256" key="15">
    <source>
        <dbReference type="HAMAP-Rule" id="MF_00283"/>
    </source>
</evidence>
<keyword evidence="7 15" id="KW-0479">Metal-binding</keyword>
<evidence type="ECO:0000259" key="17">
    <source>
        <dbReference type="PROSITE" id="PS50886"/>
    </source>
</evidence>
<dbReference type="PROSITE" id="PS51447">
    <property type="entry name" value="FDX_ACB"/>
    <property type="match status" value="1"/>
</dbReference>
<dbReference type="SMART" id="SM00896">
    <property type="entry name" value="FDX-ACB"/>
    <property type="match status" value="1"/>
</dbReference>
<comment type="catalytic activity">
    <reaction evidence="14 15">
        <text>tRNA(Phe) + L-phenylalanine + ATP = L-phenylalanyl-tRNA(Phe) + AMP + diphosphate + H(+)</text>
        <dbReference type="Rhea" id="RHEA:19413"/>
        <dbReference type="Rhea" id="RHEA-COMP:9668"/>
        <dbReference type="Rhea" id="RHEA-COMP:9699"/>
        <dbReference type="ChEBI" id="CHEBI:15378"/>
        <dbReference type="ChEBI" id="CHEBI:30616"/>
        <dbReference type="ChEBI" id="CHEBI:33019"/>
        <dbReference type="ChEBI" id="CHEBI:58095"/>
        <dbReference type="ChEBI" id="CHEBI:78442"/>
        <dbReference type="ChEBI" id="CHEBI:78531"/>
        <dbReference type="ChEBI" id="CHEBI:456215"/>
        <dbReference type="EC" id="6.1.1.20"/>
    </reaction>
</comment>
<dbReference type="Gene3D" id="3.30.56.10">
    <property type="match status" value="2"/>
</dbReference>
<dbReference type="SMART" id="SM00873">
    <property type="entry name" value="B3_4"/>
    <property type="match status" value="1"/>
</dbReference>
<dbReference type="InterPro" id="IPR005146">
    <property type="entry name" value="B3/B4_tRNA-bd"/>
</dbReference>
<dbReference type="InterPro" id="IPR004532">
    <property type="entry name" value="Phe-tRNA-ligase_IIc_bsu_bact"/>
</dbReference>
<dbReference type="Pfam" id="PF03147">
    <property type="entry name" value="FDX-ACB"/>
    <property type="match status" value="1"/>
</dbReference>
<feature type="binding site" evidence="15">
    <location>
        <position position="478"/>
    </location>
    <ligand>
        <name>Mg(2+)</name>
        <dbReference type="ChEBI" id="CHEBI:18420"/>
        <note>shared with alpha subunit</note>
    </ligand>
</feature>
<evidence type="ECO:0000256" key="13">
    <source>
        <dbReference type="ARBA" id="ARBA00023146"/>
    </source>
</evidence>
<reference evidence="20 21" key="2">
    <citation type="submission" date="2023-06" db="EMBL/GenBank/DDBJ databases">
        <authorList>
            <person name="Zeman M."/>
            <person name="Kubasova T."/>
            <person name="Jahodarova E."/>
            <person name="Nykrynova M."/>
            <person name="Rychlik I."/>
        </authorList>
    </citation>
    <scope>NUCLEOTIDE SEQUENCE [LARGE SCALE GENOMIC DNA]</scope>
    <source>
        <strain evidence="20 21">154_Feed</strain>
    </source>
</reference>
<feature type="binding site" evidence="15">
    <location>
        <position position="468"/>
    </location>
    <ligand>
        <name>Mg(2+)</name>
        <dbReference type="ChEBI" id="CHEBI:18420"/>
        <note>shared with alpha subunit</note>
    </ligand>
</feature>
<evidence type="ECO:0000256" key="5">
    <source>
        <dbReference type="ARBA" id="ARBA00022555"/>
    </source>
</evidence>
<comment type="subunit">
    <text evidence="3 15">Tetramer of two alpha and two beta subunits.</text>
</comment>
<dbReference type="InterPro" id="IPR009061">
    <property type="entry name" value="DNA-bd_dom_put_sf"/>
</dbReference>
<evidence type="ECO:0000259" key="18">
    <source>
        <dbReference type="PROSITE" id="PS51447"/>
    </source>
</evidence>
<dbReference type="SUPFAM" id="SSF46955">
    <property type="entry name" value="Putative DNA-binding domain"/>
    <property type="match status" value="1"/>
</dbReference>
<dbReference type="Pfam" id="PF03483">
    <property type="entry name" value="B3_4"/>
    <property type="match status" value="1"/>
</dbReference>
<dbReference type="SMART" id="SM00874">
    <property type="entry name" value="B5"/>
    <property type="match status" value="1"/>
</dbReference>
<dbReference type="Pfam" id="PF01588">
    <property type="entry name" value="tRNA_bind"/>
    <property type="match status" value="1"/>
</dbReference>
<keyword evidence="11 16" id="KW-0694">RNA-binding</keyword>
<proteinExistence type="inferred from homology"/>
<sequence length="817" mass="89967">MKVSYKWLQELVDLPESPEELSREFIRTGTEVESIDTLGEAFDNIVTAQVVSKQPHPDSDHMWVTMVDVGSYNLDESGNPAPLQIVCGAQNFNEGDHIVTALIGAELPGGIKIKKSKLRGVESRGMNCSLRELGLGGDHSGILVLPEDAPVGVPFSRYWGTADTVLDCEITPNRPDCLSMVGIAREVGAIYDRDYHVDYPQIKSEVGRPVADELSLEIADSGLCSRYVARIVRNVKVGPSPDWMVQRLGALGIRPHNNIVDITNYVMMLTGQPLHAFDLSTFAERDGKRRVVVRAAREGEVFQTLDGQERTLAAGMGLITDGERPVALAGVMGGMDSEIEDDTVDVLVESACFDAGRTSHTSRDLALISDASIRFERQVDETGCVDIANVTCALIEELAGGEVAPGYVDLYPSPKEIPALKLRLERVRMLCGAPIEPSFIEGSLSRLGCTVTADGDDFTVVPPSFRPDLVREVDLIEEVLRLWGMDRVEATIPAAKNHIGGLTHDQRLHRRIGSILRSCGLNETTTYSFAAPGDLEKCDMSEEGRGVPVVLMRPLVAEQSEMRRSLLPGLLESVSYNEAHGTANVHLYETGTLFCGRENASLPKERPSVAGVLSGAWGDVTWIQRQRPLRFFDGKGVVEELLEQLRVERVRFRPADGELYRFLQPGRGAEVLSGGTVLGWVGEIHPQVRERFDINLPVVAFELNLEALMRLARDQEAYREFSTYPSVDMDLAIVVNEDVSCEDLDRRLRSAGGKLLVGVRLFDVYRDDERVGKGKKSMAFALTYRADDHTLTSDEVEKVHQRLVTKVCKATGGEVRA</sequence>
<keyword evidence="12 15" id="KW-0648">Protein biosynthesis</keyword>
<keyword evidence="9 15" id="KW-0067">ATP-binding</keyword>
<organism evidence="20 21">
    <name type="scientific">Enorma phocaeensis</name>
    <dbReference type="NCBI Taxonomy" id="1871019"/>
    <lineage>
        <taxon>Bacteria</taxon>
        <taxon>Bacillati</taxon>
        <taxon>Actinomycetota</taxon>
        <taxon>Coriobacteriia</taxon>
        <taxon>Coriobacteriales</taxon>
        <taxon>Coriobacteriaceae</taxon>
        <taxon>Enorma</taxon>
    </lineage>
</organism>
<dbReference type="Gene3D" id="3.30.930.10">
    <property type="entry name" value="Bira Bifunctional Protein, Domain 2"/>
    <property type="match status" value="1"/>
</dbReference>
<comment type="subcellular location">
    <subcellularLocation>
        <location evidence="1 15">Cytoplasm</location>
    </subcellularLocation>
</comment>
<dbReference type="Pfam" id="PF17759">
    <property type="entry name" value="tRNA_synthFbeta"/>
    <property type="match status" value="1"/>
</dbReference>
<evidence type="ECO:0000256" key="11">
    <source>
        <dbReference type="ARBA" id="ARBA00022884"/>
    </source>
</evidence>
<comment type="cofactor">
    <cofactor evidence="15">
        <name>Mg(2+)</name>
        <dbReference type="ChEBI" id="CHEBI:18420"/>
    </cofactor>
    <text evidence="15">Binds 2 magnesium ions per tetramer.</text>
</comment>
<dbReference type="InterPro" id="IPR005147">
    <property type="entry name" value="tRNA_synthase_B5-dom"/>
</dbReference>
<evidence type="ECO:0000256" key="10">
    <source>
        <dbReference type="ARBA" id="ARBA00022842"/>
    </source>
</evidence>
<dbReference type="Gene3D" id="3.30.70.380">
    <property type="entry name" value="Ferrodoxin-fold anticodon-binding domain"/>
    <property type="match status" value="1"/>
</dbReference>
<dbReference type="Proteomes" id="UP001529421">
    <property type="component" value="Unassembled WGS sequence"/>
</dbReference>
<dbReference type="PROSITE" id="PS51483">
    <property type="entry name" value="B5"/>
    <property type="match status" value="1"/>
</dbReference>
<evidence type="ECO:0000256" key="2">
    <source>
        <dbReference type="ARBA" id="ARBA00008653"/>
    </source>
</evidence>
<keyword evidence="8 15" id="KW-0547">Nucleotide-binding</keyword>
<dbReference type="HAMAP" id="MF_00283">
    <property type="entry name" value="Phe_tRNA_synth_beta1"/>
    <property type="match status" value="1"/>
</dbReference>
<dbReference type="InterPro" id="IPR012340">
    <property type="entry name" value="NA-bd_OB-fold"/>
</dbReference>
<comment type="caution">
    <text evidence="20">The sequence shown here is derived from an EMBL/GenBank/DDBJ whole genome shotgun (WGS) entry which is preliminary data.</text>
</comment>
<evidence type="ECO:0000256" key="12">
    <source>
        <dbReference type="ARBA" id="ARBA00022917"/>
    </source>
</evidence>
<dbReference type="Pfam" id="PF03484">
    <property type="entry name" value="B5"/>
    <property type="match status" value="1"/>
</dbReference>
<dbReference type="NCBIfam" id="TIGR00472">
    <property type="entry name" value="pheT_bact"/>
    <property type="match status" value="1"/>
</dbReference>
<dbReference type="InterPro" id="IPR020825">
    <property type="entry name" value="Phe-tRNA_synthase-like_B3/B4"/>
</dbReference>
<dbReference type="InterPro" id="IPR041616">
    <property type="entry name" value="PheRS_beta_core"/>
</dbReference>
<dbReference type="RefSeq" id="WP_289544993.1">
    <property type="nucleotide sequence ID" value="NZ_JAUDDZ010000005.1"/>
</dbReference>
<keyword evidence="13 15" id="KW-0030">Aminoacyl-tRNA synthetase</keyword>
<dbReference type="PANTHER" id="PTHR10947">
    <property type="entry name" value="PHENYLALANYL-TRNA SYNTHETASE BETA CHAIN AND LEUCINE-RICH REPEAT-CONTAINING PROTEIN 47"/>
    <property type="match status" value="1"/>
</dbReference>
<evidence type="ECO:0000256" key="16">
    <source>
        <dbReference type="PROSITE-ProRule" id="PRU00209"/>
    </source>
</evidence>
<keyword evidence="10 15" id="KW-0460">Magnesium</keyword>
<dbReference type="InterPro" id="IPR045864">
    <property type="entry name" value="aa-tRNA-synth_II/BPL/LPL"/>
</dbReference>
<dbReference type="Gene3D" id="2.40.50.140">
    <property type="entry name" value="Nucleic acid-binding proteins"/>
    <property type="match status" value="1"/>
</dbReference>
<feature type="domain" description="TRNA-binding" evidence="17">
    <location>
        <begin position="39"/>
        <end position="156"/>
    </location>
</feature>
<dbReference type="InterPro" id="IPR005121">
    <property type="entry name" value="Fdx_antiC-bd"/>
</dbReference>
<feature type="binding site" evidence="15">
    <location>
        <position position="474"/>
    </location>
    <ligand>
        <name>Mg(2+)</name>
        <dbReference type="ChEBI" id="CHEBI:18420"/>
        <note>shared with alpha subunit</note>
    </ligand>
</feature>
<dbReference type="Gene3D" id="3.50.40.10">
    <property type="entry name" value="Phenylalanyl-trna Synthetase, Chain B, domain 3"/>
    <property type="match status" value="1"/>
</dbReference>
<dbReference type="SUPFAM" id="SSF50249">
    <property type="entry name" value="Nucleic acid-binding proteins"/>
    <property type="match status" value="1"/>
</dbReference>
<evidence type="ECO:0000259" key="19">
    <source>
        <dbReference type="PROSITE" id="PS51483"/>
    </source>
</evidence>
<name>A0ABT7V8R0_9ACTN</name>
<dbReference type="InterPro" id="IPR002547">
    <property type="entry name" value="tRNA-bd_dom"/>
</dbReference>
<dbReference type="PROSITE" id="PS50886">
    <property type="entry name" value="TRBD"/>
    <property type="match status" value="1"/>
</dbReference>
<reference evidence="21" key="1">
    <citation type="submission" date="2023-06" db="EMBL/GenBank/DDBJ databases">
        <title>Identification and characterization of horizontal gene transfer across gut microbiota members of farm animals based on homology search.</title>
        <authorList>
            <person name="Zeman M."/>
            <person name="Kubasova T."/>
            <person name="Jahodarova E."/>
            <person name="Nykrynova M."/>
            <person name="Rychlik I."/>
        </authorList>
    </citation>
    <scope>NUCLEOTIDE SEQUENCE [LARGE SCALE GENOMIC DNA]</scope>
    <source>
        <strain evidence="21">154_Feed</strain>
    </source>
</reference>
<protein>
    <recommendedName>
        <fullName evidence="15">Phenylalanine--tRNA ligase beta subunit</fullName>
        <ecNumber evidence="15">6.1.1.20</ecNumber>
    </recommendedName>
    <alternativeName>
        <fullName evidence="15">Phenylalanyl-tRNA synthetase beta subunit</fullName>
        <shortName evidence="15">PheRS</shortName>
    </alternativeName>
</protein>
<dbReference type="CDD" id="cd00769">
    <property type="entry name" value="PheRS_beta_core"/>
    <property type="match status" value="1"/>
</dbReference>
<dbReference type="PANTHER" id="PTHR10947:SF0">
    <property type="entry name" value="PHENYLALANINE--TRNA LIGASE BETA SUBUNIT"/>
    <property type="match status" value="1"/>
</dbReference>
<dbReference type="InterPro" id="IPR036690">
    <property type="entry name" value="Fdx_antiC-bd_sf"/>
</dbReference>
<evidence type="ECO:0000256" key="7">
    <source>
        <dbReference type="ARBA" id="ARBA00022723"/>
    </source>
</evidence>
<feature type="domain" description="FDX-ACB" evidence="18">
    <location>
        <begin position="722"/>
        <end position="816"/>
    </location>
</feature>
<evidence type="ECO:0000256" key="9">
    <source>
        <dbReference type="ARBA" id="ARBA00022840"/>
    </source>
</evidence>
<dbReference type="EC" id="6.1.1.20" evidence="15"/>
<feature type="domain" description="B5" evidence="19">
    <location>
        <begin position="415"/>
        <end position="490"/>
    </location>
</feature>
<dbReference type="GO" id="GO:0004826">
    <property type="term" value="F:phenylalanine-tRNA ligase activity"/>
    <property type="evidence" value="ECO:0007669"/>
    <property type="project" value="UniProtKB-EC"/>
</dbReference>
<dbReference type="InterPro" id="IPR045060">
    <property type="entry name" value="Phe-tRNA-ligase_IIc_bsu"/>
</dbReference>
<evidence type="ECO:0000313" key="21">
    <source>
        <dbReference type="Proteomes" id="UP001529421"/>
    </source>
</evidence>
<keyword evidence="21" id="KW-1185">Reference proteome</keyword>
<dbReference type="InterPro" id="IPR033714">
    <property type="entry name" value="tRNA_bind_bactPheRS"/>
</dbReference>
<keyword evidence="6 15" id="KW-0436">Ligase</keyword>
<dbReference type="CDD" id="cd02796">
    <property type="entry name" value="tRNA_bind_bactPheRS"/>
    <property type="match status" value="1"/>
</dbReference>
<evidence type="ECO:0000256" key="6">
    <source>
        <dbReference type="ARBA" id="ARBA00022598"/>
    </source>
</evidence>
<evidence type="ECO:0000313" key="20">
    <source>
        <dbReference type="EMBL" id="MDM8274886.1"/>
    </source>
</evidence>